<organism evidence="1 2">
    <name type="scientific">Stylosanthes scabra</name>
    <dbReference type="NCBI Taxonomy" id="79078"/>
    <lineage>
        <taxon>Eukaryota</taxon>
        <taxon>Viridiplantae</taxon>
        <taxon>Streptophyta</taxon>
        <taxon>Embryophyta</taxon>
        <taxon>Tracheophyta</taxon>
        <taxon>Spermatophyta</taxon>
        <taxon>Magnoliopsida</taxon>
        <taxon>eudicotyledons</taxon>
        <taxon>Gunneridae</taxon>
        <taxon>Pentapetalae</taxon>
        <taxon>rosids</taxon>
        <taxon>fabids</taxon>
        <taxon>Fabales</taxon>
        <taxon>Fabaceae</taxon>
        <taxon>Papilionoideae</taxon>
        <taxon>50 kb inversion clade</taxon>
        <taxon>dalbergioids sensu lato</taxon>
        <taxon>Dalbergieae</taxon>
        <taxon>Pterocarpus clade</taxon>
        <taxon>Stylosanthes</taxon>
    </lineage>
</organism>
<proteinExistence type="predicted"/>
<accession>A0ABU6UV61</accession>
<dbReference type="EMBL" id="JASCZI010122200">
    <property type="protein sequence ID" value="MED6163888.1"/>
    <property type="molecule type" value="Genomic_DNA"/>
</dbReference>
<keyword evidence="2" id="KW-1185">Reference proteome</keyword>
<dbReference type="Proteomes" id="UP001341840">
    <property type="component" value="Unassembled WGS sequence"/>
</dbReference>
<sequence>MYDACLRFLAQDVSSRVGCLPAPDDYSKQVRAWFLTSECHVNTEATRTTLLGTFRTTSADLKVGEDPVTLAPVSRAIVKK</sequence>
<reference evidence="1 2" key="1">
    <citation type="journal article" date="2023" name="Plants (Basel)">
        <title>Bridging the Gap: Combining Genomics and Transcriptomics Approaches to Understand Stylosanthes scabra, an Orphan Legume from the Brazilian Caatinga.</title>
        <authorList>
            <person name="Ferreira-Neto J.R.C."/>
            <person name="da Silva M.D."/>
            <person name="Binneck E."/>
            <person name="de Melo N.F."/>
            <person name="da Silva R.H."/>
            <person name="de Melo A.L.T.M."/>
            <person name="Pandolfi V."/>
            <person name="Bustamante F.O."/>
            <person name="Brasileiro-Vidal A.C."/>
            <person name="Benko-Iseppon A.M."/>
        </authorList>
    </citation>
    <scope>NUCLEOTIDE SEQUENCE [LARGE SCALE GENOMIC DNA]</scope>
    <source>
        <tissue evidence="1">Leaves</tissue>
    </source>
</reference>
<evidence type="ECO:0000313" key="1">
    <source>
        <dbReference type="EMBL" id="MED6163888.1"/>
    </source>
</evidence>
<name>A0ABU6UV61_9FABA</name>
<evidence type="ECO:0000313" key="2">
    <source>
        <dbReference type="Proteomes" id="UP001341840"/>
    </source>
</evidence>
<protein>
    <submittedName>
        <fullName evidence="1">Uncharacterized protein</fullName>
    </submittedName>
</protein>
<feature type="non-terminal residue" evidence="1">
    <location>
        <position position="80"/>
    </location>
</feature>
<comment type="caution">
    <text evidence="1">The sequence shown here is derived from an EMBL/GenBank/DDBJ whole genome shotgun (WGS) entry which is preliminary data.</text>
</comment>
<gene>
    <name evidence="1" type="ORF">PIB30_084457</name>
</gene>